<keyword evidence="2" id="KW-1185">Reference proteome</keyword>
<proteinExistence type="predicted"/>
<evidence type="ECO:0000313" key="1">
    <source>
        <dbReference type="EnsemblMetazoa" id="PPA38802.1"/>
    </source>
</evidence>
<dbReference type="EnsemblMetazoa" id="PPA38802.1">
    <property type="protein sequence ID" value="PPA38802.1"/>
    <property type="gene ID" value="WBGene00277171"/>
</dbReference>
<evidence type="ECO:0000313" key="2">
    <source>
        <dbReference type="Proteomes" id="UP000005239"/>
    </source>
</evidence>
<dbReference type="AlphaFoldDB" id="A0A8R1YV66"/>
<accession>A0A8R1YV66</accession>
<reference evidence="2" key="1">
    <citation type="journal article" date="2008" name="Nat. Genet.">
        <title>The Pristionchus pacificus genome provides a unique perspective on nematode lifestyle and parasitism.</title>
        <authorList>
            <person name="Dieterich C."/>
            <person name="Clifton S.W."/>
            <person name="Schuster L.N."/>
            <person name="Chinwalla A."/>
            <person name="Delehaunty K."/>
            <person name="Dinkelacker I."/>
            <person name="Fulton L."/>
            <person name="Fulton R."/>
            <person name="Godfrey J."/>
            <person name="Minx P."/>
            <person name="Mitreva M."/>
            <person name="Roeseler W."/>
            <person name="Tian H."/>
            <person name="Witte H."/>
            <person name="Yang S.P."/>
            <person name="Wilson R.K."/>
            <person name="Sommer R.J."/>
        </authorList>
    </citation>
    <scope>NUCLEOTIDE SEQUENCE [LARGE SCALE GENOMIC DNA]</scope>
    <source>
        <strain evidence="2">PS312</strain>
    </source>
</reference>
<name>A0A8R1YV66_PRIPA</name>
<dbReference type="Proteomes" id="UP000005239">
    <property type="component" value="Unassembled WGS sequence"/>
</dbReference>
<gene>
    <name evidence="1" type="primary">WBGene00277171</name>
</gene>
<protein>
    <submittedName>
        <fullName evidence="1">Uncharacterized protein</fullName>
    </submittedName>
</protein>
<reference evidence="1" key="2">
    <citation type="submission" date="2022-06" db="UniProtKB">
        <authorList>
            <consortium name="EnsemblMetazoa"/>
        </authorList>
    </citation>
    <scope>IDENTIFICATION</scope>
    <source>
        <strain evidence="1">PS312</strain>
    </source>
</reference>
<organism evidence="1 2">
    <name type="scientific">Pristionchus pacificus</name>
    <name type="common">Parasitic nematode worm</name>
    <dbReference type="NCBI Taxonomy" id="54126"/>
    <lineage>
        <taxon>Eukaryota</taxon>
        <taxon>Metazoa</taxon>
        <taxon>Ecdysozoa</taxon>
        <taxon>Nematoda</taxon>
        <taxon>Chromadorea</taxon>
        <taxon>Rhabditida</taxon>
        <taxon>Rhabditina</taxon>
        <taxon>Diplogasteromorpha</taxon>
        <taxon>Diplogasteroidea</taxon>
        <taxon>Neodiplogasteridae</taxon>
        <taxon>Pristionchus</taxon>
    </lineage>
</organism>
<sequence length="108" mass="11825">MPCTVPMNRKDGTASSAPVGHSSLFTPLNAVTSLSLISLSLPLPPFIKFDNNPLPPIHIDSMLTIILRTNETEMIEKIIEPVQGESQHQSIHSRNDEPDLPIPVLCSM</sequence>